<proteinExistence type="predicted"/>
<dbReference type="EMBL" id="CP002159">
    <property type="protein sequence ID" value="ADL55208.1"/>
    <property type="molecule type" value="Genomic_DNA"/>
</dbReference>
<dbReference type="SUPFAM" id="SSF55073">
    <property type="entry name" value="Nucleotide cyclase"/>
    <property type="match status" value="1"/>
</dbReference>
<sequence>MEDRSNKTIICSVLFLDIVEYSKKAVSGQISLKDRFNTYLSEAIHDVPVSDRIILDTGDGAAVNFLGDVESALTAALRLRASLLAEDIAIDPPLLVRIGINLGPVRLVRDINGQPNIVGDGINVAQRVMAFADPSQILVTRSYFDAVSRLSDQYTGMFHYQGSRTDKHVREHEIYAIGYPGDQTGKAEHFTPPAASSRVGALLDKVRAMGRTVAVKPTVLTEKSDARQRRIYIGLVAVPLLLLVGMFVLIPDKKVAPPPAEVEIMPSESPVVEVQPAPVKASEVVAATPLMASAVKVAVAPPKTHDVKLAANDKSSSKVLEKQKSDLAALKKQIAVERSAERGPAKKSDDALDGKLDSVAEATISVVCKDKDDVQLFVDSANKGKISSGRLSVTVKPGKHKIILTHTSFGIYSEEVTIEPGKTHSFKPKVCN</sequence>
<feature type="transmembrane region" description="Helical" evidence="1">
    <location>
        <begin position="231"/>
        <end position="250"/>
    </location>
</feature>
<dbReference type="OrthoDB" id="9801841at2"/>
<dbReference type="InterPro" id="IPR029787">
    <property type="entry name" value="Nucleotide_cyclase"/>
</dbReference>
<keyword evidence="3" id="KW-1185">Reference proteome</keyword>
<gene>
    <name evidence="2" type="ordered locus">Galf_1180</name>
</gene>
<evidence type="ECO:0000313" key="3">
    <source>
        <dbReference type="Proteomes" id="UP000001235"/>
    </source>
</evidence>
<dbReference type="Gene3D" id="3.30.70.1230">
    <property type="entry name" value="Nucleotide cyclase"/>
    <property type="match status" value="1"/>
</dbReference>
<dbReference type="STRING" id="395494.Galf_1180"/>
<dbReference type="HOGENOM" id="CLU_670647_0_0_4"/>
<dbReference type="GO" id="GO:0035556">
    <property type="term" value="P:intracellular signal transduction"/>
    <property type="evidence" value="ECO:0007669"/>
    <property type="project" value="InterPro"/>
</dbReference>
<reference evidence="2 3" key="1">
    <citation type="submission" date="2010-08" db="EMBL/GenBank/DDBJ databases">
        <title>Complete sequence of Gallionella capsiferriformans ES-2.</title>
        <authorList>
            <consortium name="US DOE Joint Genome Institute"/>
            <person name="Lucas S."/>
            <person name="Copeland A."/>
            <person name="Lapidus A."/>
            <person name="Cheng J.-F."/>
            <person name="Bruce D."/>
            <person name="Goodwin L."/>
            <person name="Pitluck S."/>
            <person name="Chertkov O."/>
            <person name="Davenport K.W."/>
            <person name="Detter J.C."/>
            <person name="Han C."/>
            <person name="Tapia R."/>
            <person name="Land M."/>
            <person name="Hauser L."/>
            <person name="Chang Y.-J."/>
            <person name="Jeffries C."/>
            <person name="Kyrpides N."/>
            <person name="Ivanova N."/>
            <person name="Mikhailova N."/>
            <person name="Shelobolina E.S."/>
            <person name="Picardal F."/>
            <person name="Roden E."/>
            <person name="Emerson D."/>
            <person name="Woyke T."/>
        </authorList>
    </citation>
    <scope>NUCLEOTIDE SEQUENCE [LARGE SCALE GENOMIC DNA]</scope>
    <source>
        <strain evidence="2 3">ES-2</strain>
    </source>
</reference>
<evidence type="ECO:0000256" key="1">
    <source>
        <dbReference type="SAM" id="Phobius"/>
    </source>
</evidence>
<dbReference type="RefSeq" id="WP_013293147.1">
    <property type="nucleotide sequence ID" value="NC_014394.1"/>
</dbReference>
<protein>
    <submittedName>
        <fullName evidence="2">Adenylyl cyclase class-3/4/guanylyl cyclase</fullName>
    </submittedName>
</protein>
<dbReference type="GO" id="GO:0009190">
    <property type="term" value="P:cyclic nucleotide biosynthetic process"/>
    <property type="evidence" value="ECO:0007669"/>
    <property type="project" value="InterPro"/>
</dbReference>
<dbReference type="eggNOG" id="COG2114">
    <property type="taxonomic scope" value="Bacteria"/>
</dbReference>
<dbReference type="AlphaFoldDB" id="D9SFB1"/>
<keyword evidence="1" id="KW-1133">Transmembrane helix</keyword>
<name>D9SFB1_GALCS</name>
<organism evidence="2 3">
    <name type="scientific">Gallionella capsiferriformans (strain ES-2)</name>
    <name type="common">Gallionella ferruginea capsiferriformans (strain ES-2)</name>
    <dbReference type="NCBI Taxonomy" id="395494"/>
    <lineage>
        <taxon>Bacteria</taxon>
        <taxon>Pseudomonadati</taxon>
        <taxon>Pseudomonadota</taxon>
        <taxon>Betaproteobacteria</taxon>
        <taxon>Nitrosomonadales</taxon>
        <taxon>Gallionellaceae</taxon>
        <taxon>Gallionella</taxon>
    </lineage>
</organism>
<dbReference type="Proteomes" id="UP000001235">
    <property type="component" value="Chromosome"/>
</dbReference>
<dbReference type="InterPro" id="IPR001054">
    <property type="entry name" value="A/G_cyclase"/>
</dbReference>
<dbReference type="GO" id="GO:0004016">
    <property type="term" value="F:adenylate cyclase activity"/>
    <property type="evidence" value="ECO:0007669"/>
    <property type="project" value="UniProtKB-ARBA"/>
</dbReference>
<keyword evidence="1" id="KW-0812">Transmembrane</keyword>
<keyword evidence="1" id="KW-0472">Membrane</keyword>
<accession>D9SFB1</accession>
<evidence type="ECO:0000313" key="2">
    <source>
        <dbReference type="EMBL" id="ADL55208.1"/>
    </source>
</evidence>
<dbReference type="KEGG" id="gca:Galf_1180"/>
<dbReference type="CDD" id="cd07302">
    <property type="entry name" value="CHD"/>
    <property type="match status" value="1"/>
</dbReference>